<keyword evidence="2" id="KW-0472">Membrane</keyword>
<feature type="region of interest" description="Disordered" evidence="1">
    <location>
        <begin position="198"/>
        <end position="232"/>
    </location>
</feature>
<dbReference type="InterPro" id="IPR014044">
    <property type="entry name" value="CAP_dom"/>
</dbReference>
<evidence type="ECO:0000313" key="4">
    <source>
        <dbReference type="EMBL" id="OGZ32780.1"/>
    </source>
</evidence>
<accession>A0A1G2F573</accession>
<sequence length="320" mass="35989">MSAMKRIVAKTHKAFFPSKHNDFQPYVLRPKNLFILAVILVVIKFFIFSWFLYYPQISEFAVVTNSELIEMANNERTAKGLEPLEINDKLIQAAQNKAQDMIKNSYFAHTSPLGTTPWYWFDKAGYNYMAAGENLAKDFTDSKYLHQAWMKSPSHRDNILNKKYQEIGIAVIEGKINGKDTVVAVQLFGRLAPSKKVEEKPEAKQPVSPEVTPITQKQETSSPSVGIGGATEQKTGQQITNIQESGNILNTISEKSDSAVNKIYFIIAGLLMLVLSLTIFVNFRVQYPKLIFTSIIIIILITGIASFNGQEFLNRGIDII</sequence>
<evidence type="ECO:0000259" key="3">
    <source>
        <dbReference type="Pfam" id="PF00188"/>
    </source>
</evidence>
<dbReference type="Gene3D" id="3.40.33.10">
    <property type="entry name" value="CAP"/>
    <property type="match status" value="1"/>
</dbReference>
<feature type="compositionally biased region" description="Polar residues" evidence="1">
    <location>
        <begin position="213"/>
        <end position="224"/>
    </location>
</feature>
<dbReference type="InterPro" id="IPR035940">
    <property type="entry name" value="CAP_sf"/>
</dbReference>
<feature type="transmembrane region" description="Helical" evidence="2">
    <location>
        <begin position="290"/>
        <end position="307"/>
    </location>
</feature>
<comment type="caution">
    <text evidence="4">The sequence shown here is derived from an EMBL/GenBank/DDBJ whole genome shotgun (WGS) entry which is preliminary data.</text>
</comment>
<feature type="domain" description="SCP" evidence="3">
    <location>
        <begin position="70"/>
        <end position="186"/>
    </location>
</feature>
<dbReference type="SUPFAM" id="SSF55797">
    <property type="entry name" value="PR-1-like"/>
    <property type="match status" value="1"/>
</dbReference>
<name>A0A1G2F573_9BACT</name>
<keyword evidence="2" id="KW-1133">Transmembrane helix</keyword>
<protein>
    <recommendedName>
        <fullName evidence="3">SCP domain-containing protein</fullName>
    </recommendedName>
</protein>
<dbReference type="PANTHER" id="PTHR31157:SF1">
    <property type="entry name" value="SCP DOMAIN-CONTAINING PROTEIN"/>
    <property type="match status" value="1"/>
</dbReference>
<dbReference type="STRING" id="1801990.A2V69_03045"/>
<gene>
    <name evidence="4" type="ORF">A2V69_03045</name>
</gene>
<feature type="transmembrane region" description="Helical" evidence="2">
    <location>
        <begin position="33"/>
        <end position="53"/>
    </location>
</feature>
<proteinExistence type="predicted"/>
<dbReference type="PANTHER" id="PTHR31157">
    <property type="entry name" value="SCP DOMAIN-CONTAINING PROTEIN"/>
    <property type="match status" value="1"/>
</dbReference>
<keyword evidence="2" id="KW-0812">Transmembrane</keyword>
<feature type="transmembrane region" description="Helical" evidence="2">
    <location>
        <begin position="263"/>
        <end position="283"/>
    </location>
</feature>
<evidence type="ECO:0000313" key="5">
    <source>
        <dbReference type="Proteomes" id="UP000177810"/>
    </source>
</evidence>
<dbReference type="CDD" id="cd05379">
    <property type="entry name" value="CAP_bacterial"/>
    <property type="match status" value="1"/>
</dbReference>
<dbReference type="EMBL" id="MHMT01000013">
    <property type="protein sequence ID" value="OGZ32780.1"/>
    <property type="molecule type" value="Genomic_DNA"/>
</dbReference>
<dbReference type="Pfam" id="PF00188">
    <property type="entry name" value="CAP"/>
    <property type="match status" value="1"/>
</dbReference>
<evidence type="ECO:0000256" key="2">
    <source>
        <dbReference type="SAM" id="Phobius"/>
    </source>
</evidence>
<organism evidence="4 5">
    <name type="scientific">Candidatus Portnoybacteria bacterium RBG_13_40_8</name>
    <dbReference type="NCBI Taxonomy" id="1801990"/>
    <lineage>
        <taxon>Bacteria</taxon>
        <taxon>Candidatus Portnoyibacteriota</taxon>
    </lineage>
</organism>
<reference evidence="4 5" key="1">
    <citation type="journal article" date="2016" name="Nat. Commun.">
        <title>Thousands of microbial genomes shed light on interconnected biogeochemical processes in an aquifer system.</title>
        <authorList>
            <person name="Anantharaman K."/>
            <person name="Brown C.T."/>
            <person name="Hug L.A."/>
            <person name="Sharon I."/>
            <person name="Castelle C.J."/>
            <person name="Probst A.J."/>
            <person name="Thomas B.C."/>
            <person name="Singh A."/>
            <person name="Wilkins M.J."/>
            <person name="Karaoz U."/>
            <person name="Brodie E.L."/>
            <person name="Williams K.H."/>
            <person name="Hubbard S.S."/>
            <person name="Banfield J.F."/>
        </authorList>
    </citation>
    <scope>NUCLEOTIDE SEQUENCE [LARGE SCALE GENOMIC DNA]</scope>
</reference>
<dbReference type="AlphaFoldDB" id="A0A1G2F573"/>
<evidence type="ECO:0000256" key="1">
    <source>
        <dbReference type="SAM" id="MobiDB-lite"/>
    </source>
</evidence>
<dbReference type="Proteomes" id="UP000177810">
    <property type="component" value="Unassembled WGS sequence"/>
</dbReference>